<evidence type="ECO:0000313" key="1">
    <source>
        <dbReference type="EMBL" id="CAB4882854.1"/>
    </source>
</evidence>
<protein>
    <submittedName>
        <fullName evidence="1">Unannotated protein</fullName>
    </submittedName>
</protein>
<name>A0A6J7ENV0_9ZZZZ</name>
<dbReference type="AlphaFoldDB" id="A0A6J7ENV0"/>
<organism evidence="1">
    <name type="scientific">freshwater metagenome</name>
    <dbReference type="NCBI Taxonomy" id="449393"/>
    <lineage>
        <taxon>unclassified sequences</taxon>
        <taxon>metagenomes</taxon>
        <taxon>ecological metagenomes</taxon>
    </lineage>
</organism>
<proteinExistence type="predicted"/>
<sequence length="78" mass="8105">MRAALCFLQCAFPHPAPKDAGLYRCVGDVGHAVHGMARTAASRAPGVLRAIGSPLSRTVGVALMVLSTDWVESATQSV</sequence>
<accession>A0A6J7ENV0</accession>
<reference evidence="1" key="1">
    <citation type="submission" date="2020-05" db="EMBL/GenBank/DDBJ databases">
        <authorList>
            <person name="Chiriac C."/>
            <person name="Salcher M."/>
            <person name="Ghai R."/>
            <person name="Kavagutti S V."/>
        </authorList>
    </citation>
    <scope>NUCLEOTIDE SEQUENCE</scope>
</reference>
<dbReference type="EMBL" id="CAFBLX010000037">
    <property type="protein sequence ID" value="CAB4882854.1"/>
    <property type="molecule type" value="Genomic_DNA"/>
</dbReference>
<gene>
    <name evidence="1" type="ORF">UFOPK3472_00811</name>
</gene>